<dbReference type="PANTHER" id="PTHR42804:SF1">
    <property type="entry name" value="ALDEHYDE DEHYDROGENASE-RELATED"/>
    <property type="match status" value="1"/>
</dbReference>
<evidence type="ECO:0000259" key="5">
    <source>
        <dbReference type="Pfam" id="PF00171"/>
    </source>
</evidence>
<feature type="active site" evidence="3">
    <location>
        <position position="240"/>
    </location>
</feature>
<evidence type="ECO:0000313" key="7">
    <source>
        <dbReference type="Proteomes" id="UP001597114"/>
    </source>
</evidence>
<evidence type="ECO:0000256" key="4">
    <source>
        <dbReference type="RuleBase" id="RU003345"/>
    </source>
</evidence>
<dbReference type="InterPro" id="IPR015590">
    <property type="entry name" value="Aldehyde_DH_dom"/>
</dbReference>
<dbReference type="InterPro" id="IPR016163">
    <property type="entry name" value="Ald_DH_C"/>
</dbReference>
<gene>
    <name evidence="6" type="ORF">ACFSJD_19720</name>
</gene>
<reference evidence="7" key="1">
    <citation type="journal article" date="2019" name="Int. J. Syst. Evol. Microbiol.">
        <title>The Global Catalogue of Microorganisms (GCM) 10K type strain sequencing project: providing services to taxonomists for standard genome sequencing and annotation.</title>
        <authorList>
            <consortium name="The Broad Institute Genomics Platform"/>
            <consortium name="The Broad Institute Genome Sequencing Center for Infectious Disease"/>
            <person name="Wu L."/>
            <person name="Ma J."/>
        </authorList>
    </citation>
    <scope>NUCLEOTIDE SEQUENCE [LARGE SCALE GENOMIC DNA]</scope>
    <source>
        <strain evidence="7">CCM 7043</strain>
    </source>
</reference>
<protein>
    <submittedName>
        <fullName evidence="6">Aldehyde dehydrogenase family protein</fullName>
    </submittedName>
</protein>
<evidence type="ECO:0000313" key="6">
    <source>
        <dbReference type="EMBL" id="MFD1519733.1"/>
    </source>
</evidence>
<dbReference type="RefSeq" id="WP_344717783.1">
    <property type="nucleotide sequence ID" value="NZ_BAAAUS010000001.1"/>
</dbReference>
<feature type="domain" description="Aldehyde dehydrogenase" evidence="5">
    <location>
        <begin position="16"/>
        <end position="463"/>
    </location>
</feature>
<dbReference type="EMBL" id="JBHUCO010000019">
    <property type="protein sequence ID" value="MFD1519733.1"/>
    <property type="molecule type" value="Genomic_DNA"/>
</dbReference>
<dbReference type="PANTHER" id="PTHR42804">
    <property type="entry name" value="ALDEHYDE DEHYDROGENASE"/>
    <property type="match status" value="1"/>
</dbReference>
<evidence type="ECO:0000256" key="1">
    <source>
        <dbReference type="ARBA" id="ARBA00009986"/>
    </source>
</evidence>
<comment type="caution">
    <text evidence="6">The sequence shown here is derived from an EMBL/GenBank/DDBJ whole genome shotgun (WGS) entry which is preliminary data.</text>
</comment>
<dbReference type="PROSITE" id="PS00687">
    <property type="entry name" value="ALDEHYDE_DEHYDR_GLU"/>
    <property type="match status" value="1"/>
</dbReference>
<dbReference type="SUPFAM" id="SSF53720">
    <property type="entry name" value="ALDH-like"/>
    <property type="match status" value="1"/>
</dbReference>
<dbReference type="InterPro" id="IPR044086">
    <property type="entry name" value="LUC3-like"/>
</dbReference>
<keyword evidence="7" id="KW-1185">Reference proteome</keyword>
<dbReference type="Gene3D" id="3.40.309.10">
    <property type="entry name" value="Aldehyde Dehydrogenase, Chain A, domain 2"/>
    <property type="match status" value="1"/>
</dbReference>
<dbReference type="Gene3D" id="3.40.605.10">
    <property type="entry name" value="Aldehyde Dehydrogenase, Chain A, domain 1"/>
    <property type="match status" value="1"/>
</dbReference>
<organism evidence="6 7">
    <name type="scientific">Pseudonocardia yunnanensis</name>
    <dbReference type="NCBI Taxonomy" id="58107"/>
    <lineage>
        <taxon>Bacteria</taxon>
        <taxon>Bacillati</taxon>
        <taxon>Actinomycetota</taxon>
        <taxon>Actinomycetes</taxon>
        <taxon>Pseudonocardiales</taxon>
        <taxon>Pseudonocardiaceae</taxon>
        <taxon>Pseudonocardia</taxon>
    </lineage>
</organism>
<keyword evidence="2 4" id="KW-0560">Oxidoreductase</keyword>
<comment type="similarity">
    <text evidence="1 4">Belongs to the aldehyde dehydrogenase family.</text>
</comment>
<proteinExistence type="inferred from homology"/>
<evidence type="ECO:0000256" key="3">
    <source>
        <dbReference type="PROSITE-ProRule" id="PRU10007"/>
    </source>
</evidence>
<sequence length="489" mass="51240">MLDLTMTINGAAATSTTWSTVVDPATEEPVGRVPDCTPEQLDDAMTAAQNAFPAWAADLEQRRAAMEACAVALDHAAEELGELTTREQGMPLTVAVASARGAASSFRRYAALELPTETVQNDESALVRIERRPVGVVAAIKPWNFPLGMAIGTIAPAFRAGCPVVVKPSPFTPLATLRLGEILRDHLPPGVLTVVSGGDDLGRAMTSHPVPRAISFTGSVAAGRSVNIAAAADLKRVLLELGGNDPAIVLDDVDPATVAESLFWPTFSNAGQICKAIKRLYVPESMHEEIVEALAERARAVRVGRGTEPSVEMGPINNRPQYERVRELVAEAVDGGATVAAGGTAPDGPGLFFEPTVLTDLADDARIIEEEQFGPALPVLPYSDVAEAVRKANATNFGLGASVWSNDPLRAAAVATQLEAGTVWVNTHGPIGSTAPFQGVKSSGLGSANGIWSVYAFTDIRTVYQARSGANVYQAPEAVATTTELGTEG</sequence>
<accession>A0ABW4EWT0</accession>
<dbReference type="InterPro" id="IPR016162">
    <property type="entry name" value="Ald_DH_N"/>
</dbReference>
<dbReference type="Proteomes" id="UP001597114">
    <property type="component" value="Unassembled WGS sequence"/>
</dbReference>
<dbReference type="InterPro" id="IPR029510">
    <property type="entry name" value="Ald_DH_CS_GLU"/>
</dbReference>
<dbReference type="CDD" id="cd07106">
    <property type="entry name" value="ALDH_AldA-AAD23400"/>
    <property type="match status" value="1"/>
</dbReference>
<dbReference type="InterPro" id="IPR016161">
    <property type="entry name" value="Ald_DH/histidinol_DH"/>
</dbReference>
<evidence type="ECO:0000256" key="2">
    <source>
        <dbReference type="ARBA" id="ARBA00023002"/>
    </source>
</evidence>
<name>A0ABW4EWT0_9PSEU</name>
<dbReference type="Pfam" id="PF00171">
    <property type="entry name" value="Aldedh"/>
    <property type="match status" value="1"/>
</dbReference>